<keyword evidence="2" id="KW-1185">Reference proteome</keyword>
<reference evidence="1" key="1">
    <citation type="journal article" date="2014" name="Int. J. Syst. Evol. Microbiol.">
        <title>Complete genome sequence of Corynebacterium casei LMG S-19264T (=DSM 44701T), isolated from a smear-ripened cheese.</title>
        <authorList>
            <consortium name="US DOE Joint Genome Institute (JGI-PGF)"/>
            <person name="Walter F."/>
            <person name="Albersmeier A."/>
            <person name="Kalinowski J."/>
            <person name="Ruckert C."/>
        </authorList>
    </citation>
    <scope>NUCLEOTIDE SEQUENCE</scope>
    <source>
        <strain evidence="1">KCTC 12113</strain>
    </source>
</reference>
<gene>
    <name evidence="1" type="ORF">GCM10007383_03450</name>
</gene>
<comment type="caution">
    <text evidence="1">The sequence shown here is derived from an EMBL/GenBank/DDBJ whole genome shotgun (WGS) entry which is preliminary data.</text>
</comment>
<dbReference type="Proteomes" id="UP000634668">
    <property type="component" value="Unassembled WGS sequence"/>
</dbReference>
<proteinExistence type="predicted"/>
<evidence type="ECO:0000313" key="1">
    <source>
        <dbReference type="EMBL" id="GGW22881.1"/>
    </source>
</evidence>
<accession>A0A918MHL9</accession>
<protein>
    <submittedName>
        <fullName evidence="1">Uncharacterized protein</fullName>
    </submittedName>
</protein>
<dbReference type="EMBL" id="BMWP01000002">
    <property type="protein sequence ID" value="GGW22881.1"/>
    <property type="molecule type" value="Genomic_DNA"/>
</dbReference>
<dbReference type="AlphaFoldDB" id="A0A918MHL9"/>
<reference evidence="1" key="2">
    <citation type="submission" date="2020-09" db="EMBL/GenBank/DDBJ databases">
        <authorList>
            <person name="Sun Q."/>
            <person name="Kim S."/>
        </authorList>
    </citation>
    <scope>NUCLEOTIDE SEQUENCE</scope>
    <source>
        <strain evidence="1">KCTC 12113</strain>
    </source>
</reference>
<sequence length="120" mass="13546">MKKCALFILTIVLNMGCTDRDDNLEGVHIRVKNESSVHFDVVEVGSSSKVHKNIAAGSFSKYLEYETAYNYSYINIIVGSENYTLQPIDYVGESPLKDGFYTYGLTISEEGEIELNFRID</sequence>
<evidence type="ECO:0000313" key="2">
    <source>
        <dbReference type="Proteomes" id="UP000634668"/>
    </source>
</evidence>
<dbReference type="RefSeq" id="WP_157373851.1">
    <property type="nucleotide sequence ID" value="NZ_BMWP01000002.1"/>
</dbReference>
<organism evidence="1 2">
    <name type="scientific">Arenibacter certesii</name>
    <dbReference type="NCBI Taxonomy" id="228955"/>
    <lineage>
        <taxon>Bacteria</taxon>
        <taxon>Pseudomonadati</taxon>
        <taxon>Bacteroidota</taxon>
        <taxon>Flavobacteriia</taxon>
        <taxon>Flavobacteriales</taxon>
        <taxon>Flavobacteriaceae</taxon>
        <taxon>Arenibacter</taxon>
    </lineage>
</organism>
<name>A0A918MHL9_9FLAO</name>